<sequence>MKRFVIVVDMQHDFVAADGALPVPDAEAIVAPVREWLTGLSASNTAGVLFTRDTHIPEIYAGSAEAQQFPLHCVKDGPGWALTIDPAVVDAEIPTYTLEKSVFDMWEEPGLVLAPCDGGASIEREAFFASLRAGGIDDVTVVGVAADYCVRWAVEGLMARGFRISVIPALTRGIVRSAETVAAEEWQGRLVMLVQDEAPLETPAP</sequence>
<evidence type="ECO:0000259" key="8">
    <source>
        <dbReference type="Pfam" id="PF00857"/>
    </source>
</evidence>
<reference evidence="9 10" key="1">
    <citation type="submission" date="2020-08" db="EMBL/GenBank/DDBJ databases">
        <title>Genomic Encyclopedia of Type Strains, Phase IV (KMG-IV): sequencing the most valuable type-strain genomes for metagenomic binning, comparative biology and taxonomic classification.</title>
        <authorList>
            <person name="Goeker M."/>
        </authorList>
    </citation>
    <scope>NUCLEOTIDE SEQUENCE [LARGE SCALE GENOMIC DNA]</scope>
    <source>
        <strain evidence="9 10">DSM 19512</strain>
    </source>
</reference>
<evidence type="ECO:0000256" key="2">
    <source>
        <dbReference type="ARBA" id="ARBA00022642"/>
    </source>
</evidence>
<evidence type="ECO:0000256" key="5">
    <source>
        <dbReference type="ARBA" id="ARBA00037900"/>
    </source>
</evidence>
<dbReference type="Proteomes" id="UP000538670">
    <property type="component" value="Unassembled WGS sequence"/>
</dbReference>
<dbReference type="RefSeq" id="WP_183952480.1">
    <property type="nucleotide sequence ID" value="NZ_JACIDH010000015.1"/>
</dbReference>
<evidence type="ECO:0000313" key="9">
    <source>
        <dbReference type="EMBL" id="MBB3880426.1"/>
    </source>
</evidence>
<dbReference type="CDD" id="cd00431">
    <property type="entry name" value="cysteine_hydrolases"/>
    <property type="match status" value="1"/>
</dbReference>
<dbReference type="Gene3D" id="3.40.50.850">
    <property type="entry name" value="Isochorismatase-like"/>
    <property type="match status" value="1"/>
</dbReference>
<comment type="pathway">
    <text evidence="5">Cofactor biosynthesis; nicotinate biosynthesis; nicotinate from nicotinamide: step 1/1.</text>
</comment>
<keyword evidence="3" id="KW-0479">Metal-binding</keyword>
<evidence type="ECO:0000256" key="3">
    <source>
        <dbReference type="ARBA" id="ARBA00022723"/>
    </source>
</evidence>
<dbReference type="InterPro" id="IPR000868">
    <property type="entry name" value="Isochorismatase-like_dom"/>
</dbReference>
<dbReference type="EMBL" id="JACIDH010000015">
    <property type="protein sequence ID" value="MBB3880426.1"/>
    <property type="molecule type" value="Genomic_DNA"/>
</dbReference>
<dbReference type="Pfam" id="PF00857">
    <property type="entry name" value="Isochorismatase"/>
    <property type="match status" value="1"/>
</dbReference>
<comment type="caution">
    <text evidence="9">The sequence shown here is derived from an EMBL/GenBank/DDBJ whole genome shotgun (WGS) entry which is preliminary data.</text>
</comment>
<dbReference type="GO" id="GO:0019363">
    <property type="term" value="P:pyridine nucleotide biosynthetic process"/>
    <property type="evidence" value="ECO:0007669"/>
    <property type="project" value="UniProtKB-KW"/>
</dbReference>
<evidence type="ECO:0000313" key="10">
    <source>
        <dbReference type="Proteomes" id="UP000538670"/>
    </source>
</evidence>
<dbReference type="InterPro" id="IPR052347">
    <property type="entry name" value="Isochorismatase_Nicotinamidase"/>
</dbReference>
<feature type="domain" description="Isochorismatase-like" evidence="8">
    <location>
        <begin position="5"/>
        <end position="168"/>
    </location>
</feature>
<organism evidence="9 10">
    <name type="scientific">Sphingomonas pseudosanguinis</name>
    <dbReference type="NCBI Taxonomy" id="413712"/>
    <lineage>
        <taxon>Bacteria</taxon>
        <taxon>Pseudomonadati</taxon>
        <taxon>Pseudomonadota</taxon>
        <taxon>Alphaproteobacteria</taxon>
        <taxon>Sphingomonadales</taxon>
        <taxon>Sphingomonadaceae</taxon>
        <taxon>Sphingomonas</taxon>
    </lineage>
</organism>
<keyword evidence="10" id="KW-1185">Reference proteome</keyword>
<protein>
    <recommendedName>
        <fullName evidence="6">nicotinamidase</fullName>
        <ecNumber evidence="6">3.5.1.19</ecNumber>
    </recommendedName>
    <alternativeName>
        <fullName evidence="7">Nicotinamide deamidase</fullName>
    </alternativeName>
</protein>
<evidence type="ECO:0000256" key="4">
    <source>
        <dbReference type="ARBA" id="ARBA00022801"/>
    </source>
</evidence>
<evidence type="ECO:0000256" key="1">
    <source>
        <dbReference type="ARBA" id="ARBA00006336"/>
    </source>
</evidence>
<dbReference type="PANTHER" id="PTHR11080">
    <property type="entry name" value="PYRAZINAMIDASE/NICOTINAMIDASE"/>
    <property type="match status" value="1"/>
</dbReference>
<comment type="similarity">
    <text evidence="1">Belongs to the isochorismatase family.</text>
</comment>
<name>A0A7W6F3X9_9SPHN</name>
<dbReference type="InterPro" id="IPR036380">
    <property type="entry name" value="Isochorismatase-like_sf"/>
</dbReference>
<dbReference type="EC" id="3.5.1.19" evidence="6"/>
<accession>A0A7W6F3X9</accession>
<dbReference type="SUPFAM" id="SSF52499">
    <property type="entry name" value="Isochorismatase-like hydrolases"/>
    <property type="match status" value="1"/>
</dbReference>
<keyword evidence="4 9" id="KW-0378">Hydrolase</keyword>
<dbReference type="GO" id="GO:0046872">
    <property type="term" value="F:metal ion binding"/>
    <property type="evidence" value="ECO:0007669"/>
    <property type="project" value="UniProtKB-KW"/>
</dbReference>
<dbReference type="GO" id="GO:0008936">
    <property type="term" value="F:nicotinamidase activity"/>
    <property type="evidence" value="ECO:0007669"/>
    <property type="project" value="UniProtKB-EC"/>
</dbReference>
<evidence type="ECO:0000256" key="6">
    <source>
        <dbReference type="ARBA" id="ARBA00039017"/>
    </source>
</evidence>
<proteinExistence type="inferred from homology"/>
<dbReference type="PANTHER" id="PTHR11080:SF2">
    <property type="entry name" value="LD05707P"/>
    <property type="match status" value="1"/>
</dbReference>
<evidence type="ECO:0000256" key="7">
    <source>
        <dbReference type="ARBA" id="ARBA00043224"/>
    </source>
</evidence>
<keyword evidence="2" id="KW-0662">Pyridine nucleotide biosynthesis</keyword>
<gene>
    <name evidence="9" type="ORF">GGR48_002870</name>
</gene>
<dbReference type="AlphaFoldDB" id="A0A7W6F3X9"/>